<evidence type="ECO:0000313" key="8">
    <source>
        <dbReference type="Proteomes" id="UP001174934"/>
    </source>
</evidence>
<dbReference type="AlphaFoldDB" id="A0AA39WGX7"/>
<keyword evidence="3 6" id="KW-0812">Transmembrane</keyword>
<dbReference type="EMBL" id="JAULSR010000007">
    <property type="protein sequence ID" value="KAK0615181.1"/>
    <property type="molecule type" value="Genomic_DNA"/>
</dbReference>
<dbReference type="GO" id="GO:0016020">
    <property type="term" value="C:membrane"/>
    <property type="evidence" value="ECO:0007669"/>
    <property type="project" value="UniProtKB-SubCell"/>
</dbReference>
<feature type="transmembrane region" description="Helical" evidence="6">
    <location>
        <begin position="98"/>
        <end position="118"/>
    </location>
</feature>
<comment type="caution">
    <text evidence="7">The sequence shown here is derived from an EMBL/GenBank/DDBJ whole genome shotgun (WGS) entry which is preliminary data.</text>
</comment>
<dbReference type="Pfam" id="PF07947">
    <property type="entry name" value="YhhN"/>
    <property type="match status" value="1"/>
</dbReference>
<evidence type="ECO:0000256" key="1">
    <source>
        <dbReference type="ARBA" id="ARBA00004141"/>
    </source>
</evidence>
<evidence type="ECO:0000313" key="7">
    <source>
        <dbReference type="EMBL" id="KAK0615181.1"/>
    </source>
</evidence>
<dbReference type="Proteomes" id="UP001174934">
    <property type="component" value="Unassembled WGS sequence"/>
</dbReference>
<sequence>MSTAANTNISLNALLTPSSIILALSLTTSLLYGLLLVHVPPSPTRTFNKTASTALLALLAHLHSTNQPLLPAALALGSAGDFFLALPESTFKGDDTAFLAGLSSFLAAHLLYVKIFYAAGTLSPDHVFADLLNSLSSWRILLAGFLTLGFAPIMLAQLVPRVERGLRAPIIVYTTAIVTMVLAALTIKDNGRALVGAVLFMASDAILAADRFLVAPASHHQGWMPYAVWGLYYSGQLLITLGLIY</sequence>
<proteinExistence type="inferred from homology"/>
<evidence type="ECO:0000256" key="4">
    <source>
        <dbReference type="ARBA" id="ARBA00022989"/>
    </source>
</evidence>
<dbReference type="PANTHER" id="PTHR31885:SF6">
    <property type="entry name" value="GH04784P"/>
    <property type="match status" value="1"/>
</dbReference>
<comment type="subcellular location">
    <subcellularLocation>
        <location evidence="1">Membrane</location>
        <topology evidence="1">Multi-pass membrane protein</topology>
    </subcellularLocation>
</comment>
<feature type="transmembrane region" description="Helical" evidence="6">
    <location>
        <begin position="170"/>
        <end position="187"/>
    </location>
</feature>
<keyword evidence="4 6" id="KW-1133">Transmembrane helix</keyword>
<feature type="transmembrane region" description="Helical" evidence="6">
    <location>
        <begin position="138"/>
        <end position="158"/>
    </location>
</feature>
<reference evidence="7" key="1">
    <citation type="submission" date="2023-06" db="EMBL/GenBank/DDBJ databases">
        <title>Genome-scale phylogeny and comparative genomics of the fungal order Sordariales.</title>
        <authorList>
            <consortium name="Lawrence Berkeley National Laboratory"/>
            <person name="Hensen N."/>
            <person name="Bonometti L."/>
            <person name="Westerberg I."/>
            <person name="Brannstrom I.O."/>
            <person name="Guillou S."/>
            <person name="Cros-Aarteil S."/>
            <person name="Calhoun S."/>
            <person name="Haridas S."/>
            <person name="Kuo A."/>
            <person name="Mondo S."/>
            <person name="Pangilinan J."/>
            <person name="Riley R."/>
            <person name="LaButti K."/>
            <person name="Andreopoulos B."/>
            <person name="Lipzen A."/>
            <person name="Chen C."/>
            <person name="Yanf M."/>
            <person name="Daum C."/>
            <person name="Ng V."/>
            <person name="Clum A."/>
            <person name="Steindorff A."/>
            <person name="Ohm R."/>
            <person name="Martin F."/>
            <person name="Silar P."/>
            <person name="Natvig D."/>
            <person name="Lalanne C."/>
            <person name="Gautier V."/>
            <person name="Ament-velasquez S.L."/>
            <person name="Kruys A."/>
            <person name="Hutchinson M.I."/>
            <person name="Powell A.J."/>
            <person name="Barry K."/>
            <person name="Miller A.N."/>
            <person name="Grigoriev I.V."/>
            <person name="Debuchy R."/>
            <person name="Gladieux P."/>
            <person name="Thoren M.H."/>
            <person name="Johannesson H."/>
        </authorList>
    </citation>
    <scope>NUCLEOTIDE SEQUENCE</scope>
    <source>
        <strain evidence="7">SMH3391-2</strain>
    </source>
</reference>
<gene>
    <name evidence="7" type="ORF">B0T17DRAFT_592955</name>
</gene>
<evidence type="ECO:0000256" key="5">
    <source>
        <dbReference type="ARBA" id="ARBA00023136"/>
    </source>
</evidence>
<feature type="transmembrane region" description="Helical" evidence="6">
    <location>
        <begin position="226"/>
        <end position="244"/>
    </location>
</feature>
<dbReference type="PANTHER" id="PTHR31885">
    <property type="entry name" value="GH04784P"/>
    <property type="match status" value="1"/>
</dbReference>
<keyword evidence="5 6" id="KW-0472">Membrane</keyword>
<feature type="transmembrane region" description="Helical" evidence="6">
    <location>
        <begin position="20"/>
        <end position="39"/>
    </location>
</feature>
<name>A0AA39WGX7_9PEZI</name>
<evidence type="ECO:0000256" key="3">
    <source>
        <dbReference type="ARBA" id="ARBA00022692"/>
    </source>
</evidence>
<comment type="similarity">
    <text evidence="2">Belongs to the TMEM86 family.</text>
</comment>
<evidence type="ECO:0000256" key="6">
    <source>
        <dbReference type="SAM" id="Phobius"/>
    </source>
</evidence>
<dbReference type="GO" id="GO:0016787">
    <property type="term" value="F:hydrolase activity"/>
    <property type="evidence" value="ECO:0007669"/>
    <property type="project" value="TreeGrafter"/>
</dbReference>
<evidence type="ECO:0000256" key="2">
    <source>
        <dbReference type="ARBA" id="ARBA00007375"/>
    </source>
</evidence>
<protein>
    <submittedName>
        <fullName evidence="7">YhhN-like protein</fullName>
    </submittedName>
</protein>
<accession>A0AA39WGX7</accession>
<organism evidence="7 8">
    <name type="scientific">Bombardia bombarda</name>
    <dbReference type="NCBI Taxonomy" id="252184"/>
    <lineage>
        <taxon>Eukaryota</taxon>
        <taxon>Fungi</taxon>
        <taxon>Dikarya</taxon>
        <taxon>Ascomycota</taxon>
        <taxon>Pezizomycotina</taxon>
        <taxon>Sordariomycetes</taxon>
        <taxon>Sordariomycetidae</taxon>
        <taxon>Sordariales</taxon>
        <taxon>Lasiosphaeriaceae</taxon>
        <taxon>Bombardia</taxon>
    </lineage>
</organism>
<dbReference type="InterPro" id="IPR012506">
    <property type="entry name" value="TMEM86B-like"/>
</dbReference>
<keyword evidence="8" id="KW-1185">Reference proteome</keyword>